<dbReference type="EMBL" id="KN837433">
    <property type="protein sequence ID" value="KIJ25105.1"/>
    <property type="molecule type" value="Genomic_DNA"/>
</dbReference>
<evidence type="ECO:0000313" key="2">
    <source>
        <dbReference type="Proteomes" id="UP000054279"/>
    </source>
</evidence>
<reference evidence="1 2" key="1">
    <citation type="submission" date="2014-06" db="EMBL/GenBank/DDBJ databases">
        <title>Evolutionary Origins and Diversification of the Mycorrhizal Mutualists.</title>
        <authorList>
            <consortium name="DOE Joint Genome Institute"/>
            <consortium name="Mycorrhizal Genomics Consortium"/>
            <person name="Kohler A."/>
            <person name="Kuo A."/>
            <person name="Nagy L.G."/>
            <person name="Floudas D."/>
            <person name="Copeland A."/>
            <person name="Barry K.W."/>
            <person name="Cichocki N."/>
            <person name="Veneault-Fourrey C."/>
            <person name="LaButti K."/>
            <person name="Lindquist E.A."/>
            <person name="Lipzen A."/>
            <person name="Lundell T."/>
            <person name="Morin E."/>
            <person name="Murat C."/>
            <person name="Riley R."/>
            <person name="Ohm R."/>
            <person name="Sun H."/>
            <person name="Tunlid A."/>
            <person name="Henrissat B."/>
            <person name="Grigoriev I.V."/>
            <person name="Hibbett D.S."/>
            <person name="Martin F."/>
        </authorList>
    </citation>
    <scope>NUCLEOTIDE SEQUENCE [LARGE SCALE GENOMIC DNA]</scope>
    <source>
        <strain evidence="1 2">SS14</strain>
    </source>
</reference>
<organism evidence="1 2">
    <name type="scientific">Sphaerobolus stellatus (strain SS14)</name>
    <dbReference type="NCBI Taxonomy" id="990650"/>
    <lineage>
        <taxon>Eukaryota</taxon>
        <taxon>Fungi</taxon>
        <taxon>Dikarya</taxon>
        <taxon>Basidiomycota</taxon>
        <taxon>Agaricomycotina</taxon>
        <taxon>Agaricomycetes</taxon>
        <taxon>Phallomycetidae</taxon>
        <taxon>Geastrales</taxon>
        <taxon>Sphaerobolaceae</taxon>
        <taxon>Sphaerobolus</taxon>
    </lineage>
</organism>
<evidence type="ECO:0008006" key="3">
    <source>
        <dbReference type="Google" id="ProtNLM"/>
    </source>
</evidence>
<gene>
    <name evidence="1" type="ORF">M422DRAFT_56126</name>
</gene>
<dbReference type="HOGENOM" id="CLU_681808_0_0_1"/>
<proteinExistence type="predicted"/>
<dbReference type="Proteomes" id="UP000054279">
    <property type="component" value="Unassembled WGS sequence"/>
</dbReference>
<accession>A0A0C9UIP1</accession>
<keyword evidence="2" id="KW-1185">Reference proteome</keyword>
<dbReference type="OrthoDB" id="2322499at2759"/>
<dbReference type="AlphaFoldDB" id="A0A0C9UIP1"/>
<name>A0A0C9UIP1_SPHS4</name>
<sequence length="404" mass="46380">MSSVLSSFEEEYGYTTIVERRIFEGEYSSGVLPRSTGDFGRWIDFNGAYGQFSSRHINHYGSHPNNPSRTAPSEIGALSKLLVVPVDIFCEVALPFSSPPYRIAAYLEPYDILNLARSTRDLNKYLMSRDSRGIWRVARSAMKGIPECPPDLSEAEYARLLFETDVCHVSMPETRGDETVFYCEGEALLYLSDDCVRISFCFALGGLILINIISYLSRILKLVELKKLVPALEDTTERLLACVPFHTLRPAKDRDFSDEAFYVPRVQSILKKYKKFKESCSAKLKAPNYKCDEDYIEYYKDWECVTLFMQQTPILSMDAVVKVGEFYLIGFMCHSAEMDQWLHDYKQRKRLEGSHASALQRHQTLIQNKLMALGYSEEKFPGDWDTEWEEIMSNPQAYTPEALI</sequence>
<evidence type="ECO:0000313" key="1">
    <source>
        <dbReference type="EMBL" id="KIJ25105.1"/>
    </source>
</evidence>
<protein>
    <recommendedName>
        <fullName evidence="3">F-box domain-containing protein</fullName>
    </recommendedName>
</protein>